<evidence type="ECO:0000256" key="4">
    <source>
        <dbReference type="ARBA" id="ARBA00022989"/>
    </source>
</evidence>
<organism evidence="7 8">
    <name type="scientific">Effusibacillus lacus</name>
    <dbReference type="NCBI Taxonomy" id="1348429"/>
    <lineage>
        <taxon>Bacteria</taxon>
        <taxon>Bacillati</taxon>
        <taxon>Bacillota</taxon>
        <taxon>Bacilli</taxon>
        <taxon>Bacillales</taxon>
        <taxon>Alicyclobacillaceae</taxon>
        <taxon>Effusibacillus</taxon>
    </lineage>
</organism>
<feature type="transmembrane region" description="Helical" evidence="6">
    <location>
        <begin position="228"/>
        <end position="247"/>
    </location>
</feature>
<keyword evidence="3 6" id="KW-0812">Transmembrane</keyword>
<keyword evidence="4 6" id="KW-1133">Transmembrane helix</keyword>
<proteinExistence type="predicted"/>
<evidence type="ECO:0000256" key="3">
    <source>
        <dbReference type="ARBA" id="ARBA00022692"/>
    </source>
</evidence>
<protein>
    <submittedName>
        <fullName evidence="7">Amino acid permease</fullName>
    </submittedName>
</protein>
<sequence length="475" mass="51231">MNIARAVAIIAAFISSLFRTKDISTLLAEKEKGHQLKKALGAFDLTMLGIGGIIGTGIFVLTGVAAAKHAGPALPLSFIFAGFACAFAALCYAEFSSAVPVSGSVYTYSYATLGEIIAWIIGWDLILEYLLAASTVAVGWSGYFQKLLNGFGLHLPPVVASVDTPEGVFNLPAFLIVLLITWLLSRGVKESARLNNIMVLIKVAVVLLFIVVGVWYVKPANWTPFMPFGWGGVFSGAAFVFFAYIGFDAVATAAEEVRNPKRDLPIGIIASLAICTVLYIIVSALMTGIVPYPKLDDPAPISLVLQVAGQDWVAGFVSLGAILGITTVLMVMLYGQTRIFFAMSRDGLLPRMFSGVHPRFQTPYRSTWLIGVIASALGGFFPLNKLAELVNIGTLAAFTLISIGVIVLRYSRPDLPRSFKVPFVPAIPLLAAGFCIFLMSQLPADTWTLFGVWLLIGLAVYFTYSRRHSTLRAHN</sequence>
<evidence type="ECO:0000256" key="1">
    <source>
        <dbReference type="ARBA" id="ARBA00004141"/>
    </source>
</evidence>
<evidence type="ECO:0000256" key="2">
    <source>
        <dbReference type="ARBA" id="ARBA00022448"/>
    </source>
</evidence>
<feature type="transmembrane region" description="Helical" evidence="6">
    <location>
        <begin position="366"/>
        <end position="383"/>
    </location>
</feature>
<evidence type="ECO:0000313" key="8">
    <source>
        <dbReference type="Proteomes" id="UP000217785"/>
    </source>
</evidence>
<dbReference type="GO" id="GO:0016020">
    <property type="term" value="C:membrane"/>
    <property type="evidence" value="ECO:0007669"/>
    <property type="project" value="UniProtKB-SubCell"/>
</dbReference>
<dbReference type="InterPro" id="IPR002293">
    <property type="entry name" value="AA/rel_permease1"/>
</dbReference>
<feature type="transmembrane region" description="Helical" evidence="6">
    <location>
        <begin position="168"/>
        <end position="185"/>
    </location>
</feature>
<gene>
    <name evidence="7" type="ORF">EFBL_0145</name>
</gene>
<dbReference type="RefSeq" id="WP_096180234.1">
    <property type="nucleotide sequence ID" value="NZ_BDUF01000004.1"/>
</dbReference>
<dbReference type="AlphaFoldDB" id="A0A292YHR2"/>
<dbReference type="GO" id="GO:0015171">
    <property type="term" value="F:amino acid transmembrane transporter activity"/>
    <property type="evidence" value="ECO:0007669"/>
    <property type="project" value="TreeGrafter"/>
</dbReference>
<keyword evidence="2" id="KW-0813">Transport</keyword>
<dbReference type="PANTHER" id="PTHR43243:SF4">
    <property type="entry name" value="CATIONIC AMINO ACID TRANSPORTER 4"/>
    <property type="match status" value="1"/>
</dbReference>
<dbReference type="Pfam" id="PF13520">
    <property type="entry name" value="AA_permease_2"/>
    <property type="match status" value="1"/>
</dbReference>
<dbReference type="EMBL" id="BDUF01000004">
    <property type="protein sequence ID" value="GAX88536.1"/>
    <property type="molecule type" value="Genomic_DNA"/>
</dbReference>
<name>A0A292YHR2_9BACL</name>
<keyword evidence="5 6" id="KW-0472">Membrane</keyword>
<feature type="transmembrane region" description="Helical" evidence="6">
    <location>
        <begin position="268"/>
        <end position="292"/>
    </location>
</feature>
<dbReference type="Gene3D" id="1.20.1740.10">
    <property type="entry name" value="Amino acid/polyamine transporter I"/>
    <property type="match status" value="1"/>
</dbReference>
<reference evidence="8" key="1">
    <citation type="submission" date="2017-07" db="EMBL/GenBank/DDBJ databases">
        <title>Draft genome sequence of Effusibacillus lacus strain skLN1.</title>
        <authorList>
            <person name="Watanabe M."/>
            <person name="Kojima H."/>
            <person name="Fukui M."/>
        </authorList>
    </citation>
    <scope>NUCLEOTIDE SEQUENCE [LARGE SCALE GENOMIC DNA]</scope>
    <source>
        <strain evidence="8">skLN1</strain>
    </source>
</reference>
<feature type="transmembrane region" description="Helical" evidence="6">
    <location>
        <begin position="73"/>
        <end position="93"/>
    </location>
</feature>
<feature type="transmembrane region" description="Helical" evidence="6">
    <location>
        <begin position="446"/>
        <end position="464"/>
    </location>
</feature>
<evidence type="ECO:0000256" key="6">
    <source>
        <dbReference type="SAM" id="Phobius"/>
    </source>
</evidence>
<feature type="transmembrane region" description="Helical" evidence="6">
    <location>
        <begin position="43"/>
        <end position="66"/>
    </location>
</feature>
<dbReference type="PANTHER" id="PTHR43243">
    <property type="entry name" value="INNER MEMBRANE TRANSPORTER YGJI-RELATED"/>
    <property type="match status" value="1"/>
</dbReference>
<evidence type="ECO:0000313" key="7">
    <source>
        <dbReference type="EMBL" id="GAX88536.1"/>
    </source>
</evidence>
<keyword evidence="8" id="KW-1185">Reference proteome</keyword>
<dbReference type="Proteomes" id="UP000217785">
    <property type="component" value="Unassembled WGS sequence"/>
</dbReference>
<feature type="transmembrane region" description="Helical" evidence="6">
    <location>
        <begin position="105"/>
        <end position="122"/>
    </location>
</feature>
<feature type="transmembrane region" description="Helical" evidence="6">
    <location>
        <begin position="422"/>
        <end position="440"/>
    </location>
</feature>
<feature type="transmembrane region" description="Helical" evidence="6">
    <location>
        <begin position="389"/>
        <end position="410"/>
    </location>
</feature>
<comment type="caution">
    <text evidence="7">The sequence shown here is derived from an EMBL/GenBank/DDBJ whole genome shotgun (WGS) entry which is preliminary data.</text>
</comment>
<feature type="transmembrane region" description="Helical" evidence="6">
    <location>
        <begin position="312"/>
        <end position="335"/>
    </location>
</feature>
<dbReference type="OrthoDB" id="9762947at2"/>
<feature type="transmembrane region" description="Helical" evidence="6">
    <location>
        <begin position="197"/>
        <end position="216"/>
    </location>
</feature>
<dbReference type="PIRSF" id="PIRSF006060">
    <property type="entry name" value="AA_transporter"/>
    <property type="match status" value="1"/>
</dbReference>
<comment type="subcellular location">
    <subcellularLocation>
        <location evidence="1">Membrane</location>
        <topology evidence="1">Multi-pass membrane protein</topology>
    </subcellularLocation>
</comment>
<accession>A0A292YHR2</accession>
<evidence type="ECO:0000256" key="5">
    <source>
        <dbReference type="ARBA" id="ARBA00023136"/>
    </source>
</evidence>